<name>A0A6A6TRQ2_9PLEO</name>
<dbReference type="AlphaFoldDB" id="A0A6A6TRQ2"/>
<feature type="domain" description="Clp1 P-loop" evidence="10">
    <location>
        <begin position="236"/>
        <end position="442"/>
    </location>
</feature>
<evidence type="ECO:0000256" key="8">
    <source>
        <dbReference type="ARBA" id="ARBA00022840"/>
    </source>
</evidence>
<evidence type="ECO:0000313" key="11">
    <source>
        <dbReference type="EMBL" id="KAF2661588.1"/>
    </source>
</evidence>
<accession>A0A6A6TRQ2</accession>
<dbReference type="InterPro" id="IPR032319">
    <property type="entry name" value="CLP1_P"/>
</dbReference>
<keyword evidence="5" id="KW-0808">Transferase</keyword>
<dbReference type="OrthoDB" id="4054781at2759"/>
<dbReference type="PANTHER" id="PTHR12755">
    <property type="entry name" value="CLEAVAGE/POLYADENYLATION FACTOR IA SUBUNIT CLP1P"/>
    <property type="match status" value="1"/>
</dbReference>
<dbReference type="GO" id="GO:0005524">
    <property type="term" value="F:ATP binding"/>
    <property type="evidence" value="ECO:0007669"/>
    <property type="project" value="UniProtKB-KW"/>
</dbReference>
<evidence type="ECO:0000256" key="5">
    <source>
        <dbReference type="ARBA" id="ARBA00022679"/>
    </source>
</evidence>
<evidence type="ECO:0000256" key="4">
    <source>
        <dbReference type="ARBA" id="ARBA00019824"/>
    </source>
</evidence>
<dbReference type="EMBL" id="MU004293">
    <property type="protein sequence ID" value="KAF2661588.1"/>
    <property type="molecule type" value="Genomic_DNA"/>
</dbReference>
<keyword evidence="12" id="KW-1185">Reference proteome</keyword>
<keyword evidence="6" id="KW-0547">Nucleotide-binding</keyword>
<gene>
    <name evidence="11" type="ORF">K491DRAFT_764896</name>
</gene>
<proteinExistence type="inferred from homology"/>
<keyword evidence="7" id="KW-0418">Kinase</keyword>
<evidence type="ECO:0000256" key="9">
    <source>
        <dbReference type="SAM" id="MobiDB-lite"/>
    </source>
</evidence>
<evidence type="ECO:0000313" key="12">
    <source>
        <dbReference type="Proteomes" id="UP000799324"/>
    </source>
</evidence>
<feature type="region of interest" description="Disordered" evidence="9">
    <location>
        <begin position="1"/>
        <end position="21"/>
    </location>
</feature>
<dbReference type="Pfam" id="PF16575">
    <property type="entry name" value="CLP1_P"/>
    <property type="match status" value="1"/>
</dbReference>
<organism evidence="11 12">
    <name type="scientific">Lophiostoma macrostomum CBS 122681</name>
    <dbReference type="NCBI Taxonomy" id="1314788"/>
    <lineage>
        <taxon>Eukaryota</taxon>
        <taxon>Fungi</taxon>
        <taxon>Dikarya</taxon>
        <taxon>Ascomycota</taxon>
        <taxon>Pezizomycotina</taxon>
        <taxon>Dothideomycetes</taxon>
        <taxon>Pleosporomycetidae</taxon>
        <taxon>Pleosporales</taxon>
        <taxon>Lophiostomataceae</taxon>
        <taxon>Lophiostoma</taxon>
    </lineage>
</organism>
<evidence type="ECO:0000256" key="3">
    <source>
        <dbReference type="ARBA" id="ARBA00018706"/>
    </source>
</evidence>
<comment type="similarity">
    <text evidence="2">Belongs to the Clp1 family. NOL9/GRC3 subfamily.</text>
</comment>
<evidence type="ECO:0000256" key="2">
    <source>
        <dbReference type="ARBA" id="ARBA00011003"/>
    </source>
</evidence>
<dbReference type="GO" id="GO:0051731">
    <property type="term" value="F:polynucleotide 5'-hydroxyl-kinase activity"/>
    <property type="evidence" value="ECO:0007669"/>
    <property type="project" value="InterPro"/>
</dbReference>
<dbReference type="GO" id="GO:0000448">
    <property type="term" value="P:cleavage in ITS2 between 5.8S rRNA and LSU-rRNA of tricistronic rRNA transcript (SSU-rRNA, 5.8S rRNA, LSU-rRNA)"/>
    <property type="evidence" value="ECO:0007669"/>
    <property type="project" value="TreeGrafter"/>
</dbReference>
<evidence type="ECO:0000259" key="10">
    <source>
        <dbReference type="Pfam" id="PF16575"/>
    </source>
</evidence>
<dbReference type="InterPro" id="IPR027417">
    <property type="entry name" value="P-loop_NTPase"/>
</dbReference>
<protein>
    <recommendedName>
        <fullName evidence="4">Polynucleotide 5'-hydroxyl-kinase GRC3</fullName>
    </recommendedName>
    <alternativeName>
        <fullName evidence="3">Polynucleotide 5'-hydroxyl-kinase grc3</fullName>
    </alternativeName>
</protein>
<dbReference type="GO" id="GO:0005634">
    <property type="term" value="C:nucleus"/>
    <property type="evidence" value="ECO:0007669"/>
    <property type="project" value="TreeGrafter"/>
</dbReference>
<sequence length="651" mass="72595">MVGKRKRGQGRHDDLSSASKPLSAVAAAKLKSHVLNDKNISSDASLHPDSEFAESDEKECSSDVEFPVVRQNLQLCSWRYGPDYVSSETEDHLTVSLDKNATIALIGCFEFIVLRGAVNINGGNFAAARPSKKPPQTHRVFIPSTQPISSIKGLDSRNEVQFIECAEPTPFASLSPLYGKIWNANRRKGRPRSFALITESNDDTLKRPIIPETVPEDWVRQIEDASKSTAVTMVCGKPSSGKSIFARRLRNRYLTGLGKHAAALPSVYYLDLDASKSTYTPHGQISLVLVREAELAPPFLNASTLPSSLTSNEVIHSFPLPIGALSNYDDYFVACVGEFIGIYAQSSLRNPSIPLIIDTPGWLYSTRLDLLLRSISRVKPQRLVCLSASQMISEESSIQDALNYVARRERSSMHEIPAQSILTPHSRTEQELRSMQMLSYFHCDDFNKSKHLQHTSRANPLSSHTPWEFCYEETDEMDQSCLGFLLLNEWADADQIPAILNGSVVQIVHTEGEINEGLGSLARTEQHHIPYFEFDPDALLNFLNPSKAKLLCTALLRGWDFENRIAQLLIPKSHDFLVQDLDPKKTILVFGCCEYPEWAYTEDAYYALANTAPSRYAANGSIAPPSWVAPTATADQMGYLNVPRRVRKFQQ</sequence>
<comment type="function">
    <text evidence="1">Polynucleotide 5'-kinase involved in rRNA processing.</text>
</comment>
<evidence type="ECO:0000256" key="6">
    <source>
        <dbReference type="ARBA" id="ARBA00022741"/>
    </source>
</evidence>
<dbReference type="PANTHER" id="PTHR12755:SF3">
    <property type="entry name" value="POLYNUCLEOTIDE 5'-HYDROXYL-KINASE NOL9"/>
    <property type="match status" value="1"/>
</dbReference>
<dbReference type="Gene3D" id="3.40.50.300">
    <property type="entry name" value="P-loop containing nucleotide triphosphate hydrolases"/>
    <property type="match status" value="1"/>
</dbReference>
<evidence type="ECO:0000256" key="1">
    <source>
        <dbReference type="ARBA" id="ARBA00003798"/>
    </source>
</evidence>
<dbReference type="Proteomes" id="UP000799324">
    <property type="component" value="Unassembled WGS sequence"/>
</dbReference>
<dbReference type="InterPro" id="IPR045116">
    <property type="entry name" value="Clp1/Grc3"/>
</dbReference>
<reference evidence="11" key="1">
    <citation type="journal article" date="2020" name="Stud. Mycol.">
        <title>101 Dothideomycetes genomes: a test case for predicting lifestyles and emergence of pathogens.</title>
        <authorList>
            <person name="Haridas S."/>
            <person name="Albert R."/>
            <person name="Binder M."/>
            <person name="Bloem J."/>
            <person name="Labutti K."/>
            <person name="Salamov A."/>
            <person name="Andreopoulos B."/>
            <person name="Baker S."/>
            <person name="Barry K."/>
            <person name="Bills G."/>
            <person name="Bluhm B."/>
            <person name="Cannon C."/>
            <person name="Castanera R."/>
            <person name="Culley D."/>
            <person name="Daum C."/>
            <person name="Ezra D."/>
            <person name="Gonzalez J."/>
            <person name="Henrissat B."/>
            <person name="Kuo A."/>
            <person name="Liang C."/>
            <person name="Lipzen A."/>
            <person name="Lutzoni F."/>
            <person name="Magnuson J."/>
            <person name="Mondo S."/>
            <person name="Nolan M."/>
            <person name="Ohm R."/>
            <person name="Pangilinan J."/>
            <person name="Park H.-J."/>
            <person name="Ramirez L."/>
            <person name="Alfaro M."/>
            <person name="Sun H."/>
            <person name="Tritt A."/>
            <person name="Yoshinaga Y."/>
            <person name="Zwiers L.-H."/>
            <person name="Turgeon B."/>
            <person name="Goodwin S."/>
            <person name="Spatafora J."/>
            <person name="Crous P."/>
            <person name="Grigoriev I."/>
        </authorList>
    </citation>
    <scope>NUCLEOTIDE SEQUENCE</scope>
    <source>
        <strain evidence="11">CBS 122681</strain>
    </source>
</reference>
<keyword evidence="8" id="KW-0067">ATP-binding</keyword>
<evidence type="ECO:0000256" key="7">
    <source>
        <dbReference type="ARBA" id="ARBA00022777"/>
    </source>
</evidence>